<dbReference type="GO" id="GO:0005737">
    <property type="term" value="C:cytoplasm"/>
    <property type="evidence" value="ECO:0007669"/>
    <property type="project" value="TreeGrafter"/>
</dbReference>
<dbReference type="InterPro" id="IPR036188">
    <property type="entry name" value="FAD/NAD-bd_sf"/>
</dbReference>
<dbReference type="AlphaFoldDB" id="A0AAV8USQ7"/>
<dbReference type="Pfam" id="PF01266">
    <property type="entry name" value="DAO"/>
    <property type="match status" value="1"/>
</dbReference>
<feature type="domain" description="FAD dependent oxidoreductase" evidence="1">
    <location>
        <begin position="43"/>
        <end position="371"/>
    </location>
</feature>
<protein>
    <recommendedName>
        <fullName evidence="1">FAD dependent oxidoreductase domain-containing protein</fullName>
    </recommendedName>
</protein>
<comment type="caution">
    <text evidence="2">The sequence shown here is derived from an EMBL/GenBank/DDBJ whole genome shotgun (WGS) entry which is preliminary data.</text>
</comment>
<reference evidence="2 3" key="1">
    <citation type="journal article" date="2023" name="Nat. Commun.">
        <title>Origin of minicircular mitochondrial genomes in red algae.</title>
        <authorList>
            <person name="Lee Y."/>
            <person name="Cho C.H."/>
            <person name="Lee Y.M."/>
            <person name="Park S.I."/>
            <person name="Yang J.H."/>
            <person name="West J.A."/>
            <person name="Bhattacharya D."/>
            <person name="Yoon H.S."/>
        </authorList>
    </citation>
    <scope>NUCLEOTIDE SEQUENCE [LARGE SCALE GENOMIC DNA]</scope>
    <source>
        <strain evidence="2 3">CCMP1338</strain>
        <tissue evidence="2">Whole cell</tissue>
    </source>
</reference>
<gene>
    <name evidence="2" type="ORF">NDN08_000843</name>
</gene>
<dbReference type="Gene3D" id="3.50.50.60">
    <property type="entry name" value="FAD/NAD(P)-binding domain"/>
    <property type="match status" value="1"/>
</dbReference>
<sequence length="390" mass="42297">MREPWALADMPNPFSSAAGTCGFALASKGSRSSRCDVAKCCLRVAVVGGGLAGLSVADRLCKLGVEELVLFDPNPIGEGNASAVAAGLLHKFTPRGKKAFMADEAFQRSQELISESAPNSIIYHGALFRAAVTEKQEKDYIKASQLTPDSELILLRGDEVQCSVPQSPARMGLLIRNAFVIDTKTYMKELWNKCVITGAASHRLERIKRPANLFDSGFDSVVIAAGYQSDDLVPQHMNMQRKQGRNVIFRKRCSGSVFNIPMVSGKYLVPQRDNDLLAGATVEAVDPEVKKRSIAETLEALGTRIFELYPDLEEHYEPASVTSGVRGIPIRPPGRAPLPYLSNPSPHLWLVAGLASRGILHHALLADLLTNALVSNDPNLLPKELQSGVD</sequence>
<evidence type="ECO:0000313" key="2">
    <source>
        <dbReference type="EMBL" id="KAJ8904322.1"/>
    </source>
</evidence>
<keyword evidence="3" id="KW-1185">Reference proteome</keyword>
<dbReference type="PANTHER" id="PTHR13847">
    <property type="entry name" value="SARCOSINE DEHYDROGENASE-RELATED"/>
    <property type="match status" value="1"/>
</dbReference>
<evidence type="ECO:0000259" key="1">
    <source>
        <dbReference type="Pfam" id="PF01266"/>
    </source>
</evidence>
<dbReference type="EMBL" id="JAMWBK010000006">
    <property type="protein sequence ID" value="KAJ8904322.1"/>
    <property type="molecule type" value="Genomic_DNA"/>
</dbReference>
<dbReference type="PANTHER" id="PTHR13847:SF261">
    <property type="entry name" value="FAD-DEPENDENT OXIDOREDUCTASE FAMILY PROTEIN"/>
    <property type="match status" value="1"/>
</dbReference>
<name>A0AAV8USQ7_9RHOD</name>
<organism evidence="2 3">
    <name type="scientific">Rhodosorus marinus</name>
    <dbReference type="NCBI Taxonomy" id="101924"/>
    <lineage>
        <taxon>Eukaryota</taxon>
        <taxon>Rhodophyta</taxon>
        <taxon>Stylonematophyceae</taxon>
        <taxon>Stylonematales</taxon>
        <taxon>Stylonemataceae</taxon>
        <taxon>Rhodosorus</taxon>
    </lineage>
</organism>
<dbReference type="SUPFAM" id="SSF51971">
    <property type="entry name" value="Nucleotide-binding domain"/>
    <property type="match status" value="1"/>
</dbReference>
<proteinExistence type="predicted"/>
<accession>A0AAV8USQ7</accession>
<dbReference type="InterPro" id="IPR006076">
    <property type="entry name" value="FAD-dep_OxRdtase"/>
</dbReference>
<evidence type="ECO:0000313" key="3">
    <source>
        <dbReference type="Proteomes" id="UP001157974"/>
    </source>
</evidence>
<dbReference type="Gene3D" id="3.30.9.10">
    <property type="entry name" value="D-Amino Acid Oxidase, subunit A, domain 2"/>
    <property type="match status" value="1"/>
</dbReference>
<dbReference type="Proteomes" id="UP001157974">
    <property type="component" value="Unassembled WGS sequence"/>
</dbReference>